<proteinExistence type="predicted"/>
<evidence type="ECO:0000259" key="1">
    <source>
        <dbReference type="Pfam" id="PF04149"/>
    </source>
</evidence>
<evidence type="ECO:0000313" key="2">
    <source>
        <dbReference type="EMBL" id="GIE98289.1"/>
    </source>
</evidence>
<protein>
    <recommendedName>
        <fullName evidence="1">DUF397 domain-containing protein</fullName>
    </recommendedName>
</protein>
<dbReference type="RefSeq" id="WP_203785321.1">
    <property type="nucleotide sequence ID" value="NZ_BOMV01000061.1"/>
</dbReference>
<gene>
    <name evidence="2" type="ORF">Ari01nite_57540</name>
</gene>
<comment type="caution">
    <text evidence="2">The sequence shown here is derived from an EMBL/GenBank/DDBJ whole genome shotgun (WGS) entry which is preliminary data.</text>
</comment>
<name>A0A919MX97_9ACTN</name>
<sequence length="64" mass="7094">MKKVNSPHWRKSSRCGTGACVEVAKVDEEYLIRDSKDPGGTVLSFTAQEWKAFVEGVAAGDFRF</sequence>
<reference evidence="2" key="1">
    <citation type="submission" date="2021-01" db="EMBL/GenBank/DDBJ databases">
        <title>Whole genome shotgun sequence of Actinoplanes rishiriensis NBRC 108556.</title>
        <authorList>
            <person name="Komaki H."/>
            <person name="Tamura T."/>
        </authorList>
    </citation>
    <scope>NUCLEOTIDE SEQUENCE</scope>
    <source>
        <strain evidence="2">NBRC 108556</strain>
    </source>
</reference>
<evidence type="ECO:0000313" key="3">
    <source>
        <dbReference type="Proteomes" id="UP000636960"/>
    </source>
</evidence>
<dbReference type="EMBL" id="BOMV01000061">
    <property type="protein sequence ID" value="GIE98289.1"/>
    <property type="molecule type" value="Genomic_DNA"/>
</dbReference>
<dbReference type="Proteomes" id="UP000636960">
    <property type="component" value="Unassembled WGS sequence"/>
</dbReference>
<dbReference type="AlphaFoldDB" id="A0A919MX97"/>
<feature type="domain" description="DUF397" evidence="1">
    <location>
        <begin position="8"/>
        <end position="57"/>
    </location>
</feature>
<keyword evidence="3" id="KW-1185">Reference proteome</keyword>
<accession>A0A919MX97</accession>
<dbReference type="InterPro" id="IPR007278">
    <property type="entry name" value="DUF397"/>
</dbReference>
<organism evidence="2 3">
    <name type="scientific">Paractinoplanes rishiriensis</name>
    <dbReference type="NCBI Taxonomy" id="1050105"/>
    <lineage>
        <taxon>Bacteria</taxon>
        <taxon>Bacillati</taxon>
        <taxon>Actinomycetota</taxon>
        <taxon>Actinomycetes</taxon>
        <taxon>Micromonosporales</taxon>
        <taxon>Micromonosporaceae</taxon>
        <taxon>Paractinoplanes</taxon>
    </lineage>
</organism>
<dbReference type="Pfam" id="PF04149">
    <property type="entry name" value="DUF397"/>
    <property type="match status" value="1"/>
</dbReference>